<evidence type="ECO:0000256" key="4">
    <source>
        <dbReference type="ARBA" id="ARBA00022807"/>
    </source>
</evidence>
<protein>
    <submittedName>
        <fullName evidence="9">Peptidoglycan endopeptidase RipA</fullName>
    </submittedName>
</protein>
<feature type="compositionally biased region" description="Low complexity" evidence="6">
    <location>
        <begin position="249"/>
        <end position="261"/>
    </location>
</feature>
<evidence type="ECO:0000256" key="1">
    <source>
        <dbReference type="ARBA" id="ARBA00007074"/>
    </source>
</evidence>
<dbReference type="InterPro" id="IPR049836">
    <property type="entry name" value="RipA"/>
</dbReference>
<dbReference type="AlphaFoldDB" id="A0A6N4W6K9"/>
<feature type="chain" id="PRO_5026954827" evidence="7">
    <location>
        <begin position="21"/>
        <end position="469"/>
    </location>
</feature>
<evidence type="ECO:0000256" key="5">
    <source>
        <dbReference type="SAM" id="Coils"/>
    </source>
</evidence>
<keyword evidence="7" id="KW-0732">Signal</keyword>
<feature type="compositionally biased region" description="Low complexity" evidence="6">
    <location>
        <begin position="228"/>
        <end position="238"/>
    </location>
</feature>
<dbReference type="EMBL" id="AP022620">
    <property type="protein sequence ID" value="BBZ75747.1"/>
    <property type="molecule type" value="Genomic_DNA"/>
</dbReference>
<organism evidence="9 10">
    <name type="scientific">Mycolicibacterium anyangense</name>
    <dbReference type="NCBI Taxonomy" id="1431246"/>
    <lineage>
        <taxon>Bacteria</taxon>
        <taxon>Bacillati</taxon>
        <taxon>Actinomycetota</taxon>
        <taxon>Actinomycetes</taxon>
        <taxon>Mycobacteriales</taxon>
        <taxon>Mycobacteriaceae</taxon>
        <taxon>Mycolicibacterium</taxon>
    </lineage>
</organism>
<sequence>MCPLVLSIALVVSTPGLAHAEPSQGPTSLAALIADVASANQRLDDIGAQVQQQQESVNKAIVSVQDARDAAATAQQQVSASQDDVKAADAAIGAAQKRFDTFAAASYINGPSASLVMASDPDQIISGAAANQTLAMSAEQVMTDLQRARTEVVNKESAARLAKQKADQAVVDAEASQTAAVTALTEAQQTFKAQQAEINRLAAERKTAQDKLDAARQWSAPAGPPAAVPAAAPQAASPGAGGSGDRWDPAAPGSAAAPGDAKVPYGKASEWDLTLPAVPSAFVSGDPVQIINAILQIASSSLQTTQQLGKSFLQKLGILKPDDTGITNGAIPYVYGQQASEYVIRRAMGVIGTPYSWGGGTANGPSNGIDSGAGTVGFDCSGLILYAFAGVGIKLPHYSGSQYNMGRKIPSAEMRRGDVIFYGPGGSQHVTLYLGNGQMLEAPYTGSTVKVSPVRTSGMTPYVIRYIEY</sequence>
<evidence type="ECO:0000259" key="8">
    <source>
        <dbReference type="PROSITE" id="PS51935"/>
    </source>
</evidence>
<feature type="domain" description="NlpC/P60" evidence="8">
    <location>
        <begin position="337"/>
        <end position="469"/>
    </location>
</feature>
<feature type="compositionally biased region" description="Basic and acidic residues" evidence="6">
    <location>
        <begin position="204"/>
        <end position="214"/>
    </location>
</feature>
<dbReference type="Gene3D" id="6.10.250.3150">
    <property type="match status" value="1"/>
</dbReference>
<gene>
    <name evidence="9" type="primary">ripA</name>
    <name evidence="9" type="ORF">MANY_10840</name>
</gene>
<dbReference type="RefSeq" id="WP_407664603.1">
    <property type="nucleotide sequence ID" value="NZ_AP022620.1"/>
</dbReference>
<dbReference type="SUPFAM" id="SSF54001">
    <property type="entry name" value="Cysteine proteinases"/>
    <property type="match status" value="1"/>
</dbReference>
<dbReference type="Gene3D" id="3.90.1720.10">
    <property type="entry name" value="endopeptidase domain like (from Nostoc punctiforme)"/>
    <property type="match status" value="1"/>
</dbReference>
<dbReference type="InterPro" id="IPR038765">
    <property type="entry name" value="Papain-like_cys_pep_sf"/>
</dbReference>
<keyword evidence="4" id="KW-0788">Thiol protease</keyword>
<reference evidence="9 10" key="1">
    <citation type="journal article" date="2019" name="Emerg. Microbes Infect.">
        <title>Comprehensive subspecies identification of 175 nontuberculous mycobacteria species based on 7547 genomic profiles.</title>
        <authorList>
            <person name="Matsumoto Y."/>
            <person name="Kinjo T."/>
            <person name="Motooka D."/>
            <person name="Nabeya D."/>
            <person name="Jung N."/>
            <person name="Uechi K."/>
            <person name="Horii T."/>
            <person name="Iida T."/>
            <person name="Fujita J."/>
            <person name="Nakamura S."/>
        </authorList>
    </citation>
    <scope>NUCLEOTIDE SEQUENCE [LARGE SCALE GENOMIC DNA]</scope>
    <source>
        <strain evidence="9 10">JCM 30275</strain>
    </source>
</reference>
<evidence type="ECO:0000256" key="2">
    <source>
        <dbReference type="ARBA" id="ARBA00022670"/>
    </source>
</evidence>
<dbReference type="InterPro" id="IPR000064">
    <property type="entry name" value="NLP_P60_dom"/>
</dbReference>
<proteinExistence type="inferred from homology"/>
<dbReference type="PROSITE" id="PS51935">
    <property type="entry name" value="NLPC_P60"/>
    <property type="match status" value="1"/>
</dbReference>
<feature type="coiled-coil region" evidence="5">
    <location>
        <begin position="36"/>
        <end position="84"/>
    </location>
</feature>
<dbReference type="Proteomes" id="UP000467249">
    <property type="component" value="Chromosome"/>
</dbReference>
<dbReference type="InterPro" id="IPR051794">
    <property type="entry name" value="PG_Endopeptidase_C40"/>
</dbReference>
<evidence type="ECO:0000256" key="6">
    <source>
        <dbReference type="SAM" id="MobiDB-lite"/>
    </source>
</evidence>
<keyword evidence="5" id="KW-0175">Coiled coil</keyword>
<accession>A0A6N4W6K9</accession>
<evidence type="ECO:0000313" key="9">
    <source>
        <dbReference type="EMBL" id="BBZ75747.1"/>
    </source>
</evidence>
<dbReference type="Pfam" id="PF00877">
    <property type="entry name" value="NLPC_P60"/>
    <property type="match status" value="1"/>
</dbReference>
<dbReference type="GO" id="GO:0006508">
    <property type="term" value="P:proteolysis"/>
    <property type="evidence" value="ECO:0007669"/>
    <property type="project" value="UniProtKB-KW"/>
</dbReference>
<keyword evidence="3" id="KW-0378">Hydrolase</keyword>
<comment type="similarity">
    <text evidence="1">Belongs to the peptidase C40 family.</text>
</comment>
<dbReference type="NCBIfam" id="NF033741">
    <property type="entry name" value="NlpC_p60_RipA"/>
    <property type="match status" value="1"/>
</dbReference>
<name>A0A6N4W6K9_9MYCO</name>
<dbReference type="PANTHER" id="PTHR47359:SF3">
    <property type="entry name" value="NLP_P60 DOMAIN-CONTAINING PROTEIN-RELATED"/>
    <property type="match status" value="1"/>
</dbReference>
<keyword evidence="2" id="KW-0645">Protease</keyword>
<feature type="signal peptide" evidence="7">
    <location>
        <begin position="1"/>
        <end position="20"/>
    </location>
</feature>
<feature type="region of interest" description="Disordered" evidence="6">
    <location>
        <begin position="204"/>
        <end position="262"/>
    </location>
</feature>
<dbReference type="KEGG" id="many:MANY_10840"/>
<evidence type="ECO:0000256" key="7">
    <source>
        <dbReference type="SAM" id="SignalP"/>
    </source>
</evidence>
<evidence type="ECO:0000313" key="10">
    <source>
        <dbReference type="Proteomes" id="UP000467249"/>
    </source>
</evidence>
<keyword evidence="10" id="KW-1185">Reference proteome</keyword>
<dbReference type="PANTHER" id="PTHR47359">
    <property type="entry name" value="PEPTIDOGLYCAN DL-ENDOPEPTIDASE CWLO"/>
    <property type="match status" value="1"/>
</dbReference>
<dbReference type="GO" id="GO:0008234">
    <property type="term" value="F:cysteine-type peptidase activity"/>
    <property type="evidence" value="ECO:0007669"/>
    <property type="project" value="UniProtKB-KW"/>
</dbReference>
<evidence type="ECO:0000256" key="3">
    <source>
        <dbReference type="ARBA" id="ARBA00022801"/>
    </source>
</evidence>